<comment type="caution">
    <text evidence="2">The sequence shown here is derived from an EMBL/GenBank/DDBJ whole genome shotgun (WGS) entry which is preliminary data.</text>
</comment>
<name>A0A0F3INH9_9PROT</name>
<dbReference type="Proteomes" id="UP000033774">
    <property type="component" value="Unassembled WGS sequence"/>
</dbReference>
<dbReference type="EMBL" id="LAJY01000653">
    <property type="protein sequence ID" value="KJV08301.1"/>
    <property type="molecule type" value="Genomic_DNA"/>
</dbReference>
<feature type="compositionally biased region" description="Low complexity" evidence="1">
    <location>
        <begin position="58"/>
        <end position="74"/>
    </location>
</feature>
<evidence type="ECO:0000256" key="1">
    <source>
        <dbReference type="SAM" id="MobiDB-lite"/>
    </source>
</evidence>
<accession>A0A0F3INH9</accession>
<feature type="non-terminal residue" evidence="2">
    <location>
        <position position="1"/>
    </location>
</feature>
<evidence type="ECO:0000313" key="3">
    <source>
        <dbReference type="Proteomes" id="UP000033774"/>
    </source>
</evidence>
<feature type="region of interest" description="Disordered" evidence="1">
    <location>
        <begin position="45"/>
        <end position="74"/>
    </location>
</feature>
<dbReference type="AlphaFoldDB" id="A0A0F3INH9"/>
<proteinExistence type="predicted"/>
<organism evidence="2 3">
    <name type="scientific">Elstera litoralis</name>
    <dbReference type="NCBI Taxonomy" id="552518"/>
    <lineage>
        <taxon>Bacteria</taxon>
        <taxon>Pseudomonadati</taxon>
        <taxon>Pseudomonadota</taxon>
        <taxon>Alphaproteobacteria</taxon>
        <taxon>Rhodospirillales</taxon>
        <taxon>Rhodospirillaceae</taxon>
        <taxon>Elstera</taxon>
    </lineage>
</organism>
<feature type="region of interest" description="Disordered" evidence="1">
    <location>
        <begin position="1"/>
        <end position="23"/>
    </location>
</feature>
<reference evidence="2 3" key="1">
    <citation type="submission" date="2015-03" db="EMBL/GenBank/DDBJ databases">
        <title>Draft genome sequence of Elstera litoralis.</title>
        <authorList>
            <person name="Rahalkar M.C."/>
            <person name="Dhakephalkar P.K."/>
            <person name="Pore S.D."/>
            <person name="Arora P."/>
            <person name="Kapse N.G."/>
            <person name="Pandit P.S."/>
        </authorList>
    </citation>
    <scope>NUCLEOTIDE SEQUENCE [LARGE SCALE GENOMIC DNA]</scope>
    <source>
        <strain evidence="2 3">Dia-1</strain>
    </source>
</reference>
<sequence length="326" mass="33376">LATPLPAPAAPANTAAAPQAAPVQTNSADAIIETLTVIAPEMAAEAEAPVAKTESAPAPQVAETETQAQQTQAQPVAAQTAVVAPVVTEGQPKAKTAATKPQADTIAPQDADTLAGLPTTDAAAAPATETETKQDQSRQDQSPAERGRERAQERAQAGERLAARFADSQISLIRDEASLTGPIQTFKASVKAVAAEAILTATATNSPSEAPKTATSATATATVLTSAGGTSDATPTAKTASRPNAPVFQTPVVQQVGTRLVETAANGGGRVIMDLRPEHFGPRHHRCGRARRWPRDGDGSGRQSRSARTAPPRCGAVGAGFARYRP</sequence>
<feature type="compositionally biased region" description="Low complexity" evidence="1">
    <location>
        <begin position="10"/>
        <end position="22"/>
    </location>
</feature>
<feature type="region of interest" description="Disordered" evidence="1">
    <location>
        <begin position="282"/>
        <end position="326"/>
    </location>
</feature>
<gene>
    <name evidence="2" type="ORF">VZ95_18660</name>
</gene>
<feature type="compositionally biased region" description="Basic residues" evidence="1">
    <location>
        <begin position="282"/>
        <end position="292"/>
    </location>
</feature>
<feature type="compositionally biased region" description="Basic and acidic residues" evidence="1">
    <location>
        <begin position="130"/>
        <end position="157"/>
    </location>
</feature>
<feature type="region of interest" description="Disordered" evidence="1">
    <location>
        <begin position="123"/>
        <end position="160"/>
    </location>
</feature>
<evidence type="ECO:0000313" key="2">
    <source>
        <dbReference type="EMBL" id="KJV08301.1"/>
    </source>
</evidence>
<dbReference type="PATRIC" id="fig|552518.3.peg.3931"/>
<keyword evidence="3" id="KW-1185">Reference proteome</keyword>
<protein>
    <submittedName>
        <fullName evidence="2">Uncharacterized protein</fullName>
    </submittedName>
</protein>